<keyword evidence="1" id="KW-0378">Hydrolase</keyword>
<dbReference type="InterPro" id="IPR001969">
    <property type="entry name" value="Aspartic_peptidase_AS"/>
</dbReference>
<comment type="caution">
    <text evidence="3">The sequence shown here is derived from an EMBL/GenBank/DDBJ whole genome shotgun (WGS) entry which is preliminary data.</text>
</comment>
<feature type="domain" description="Peptidase A2" evidence="2">
    <location>
        <begin position="22"/>
        <end position="93"/>
    </location>
</feature>
<proteinExistence type="predicted"/>
<evidence type="ECO:0000313" key="3">
    <source>
        <dbReference type="EMBL" id="OGG12517.1"/>
    </source>
</evidence>
<dbReference type="GO" id="GO:0006508">
    <property type="term" value="P:proteolysis"/>
    <property type="evidence" value="ECO:0007669"/>
    <property type="project" value="InterPro"/>
</dbReference>
<name>A0A1F5ZKA3_9BACT</name>
<dbReference type="AlphaFoldDB" id="A0A1F5ZKA3"/>
<accession>A0A1F5ZKA3</accession>
<protein>
    <recommendedName>
        <fullName evidence="2">Peptidase A2 domain-containing protein</fullName>
    </recommendedName>
</protein>
<dbReference type="GO" id="GO:0004190">
    <property type="term" value="F:aspartic-type endopeptidase activity"/>
    <property type="evidence" value="ECO:0007669"/>
    <property type="project" value="InterPro"/>
</dbReference>
<dbReference type="PROSITE" id="PS50175">
    <property type="entry name" value="ASP_PROT_RETROV"/>
    <property type="match status" value="1"/>
</dbReference>
<organism evidence="3 4">
    <name type="scientific">Candidatus Gottesmanbacteria bacterium RIFCSPHIGHO2_02_FULL_39_11</name>
    <dbReference type="NCBI Taxonomy" id="1798382"/>
    <lineage>
        <taxon>Bacteria</taxon>
        <taxon>Candidatus Gottesmaniibacteriota</taxon>
    </lineage>
</organism>
<dbReference type="Gene3D" id="2.40.70.10">
    <property type="entry name" value="Acid Proteases"/>
    <property type="match status" value="1"/>
</dbReference>
<dbReference type="EMBL" id="MFJL01000046">
    <property type="protein sequence ID" value="OGG12517.1"/>
    <property type="molecule type" value="Genomic_DNA"/>
</dbReference>
<evidence type="ECO:0000313" key="4">
    <source>
        <dbReference type="Proteomes" id="UP000176923"/>
    </source>
</evidence>
<dbReference type="PROSITE" id="PS00141">
    <property type="entry name" value="ASP_PROTEASE"/>
    <property type="match status" value="1"/>
</dbReference>
<reference evidence="3 4" key="1">
    <citation type="journal article" date="2016" name="Nat. Commun.">
        <title>Thousands of microbial genomes shed light on interconnected biogeochemical processes in an aquifer system.</title>
        <authorList>
            <person name="Anantharaman K."/>
            <person name="Brown C.T."/>
            <person name="Hug L.A."/>
            <person name="Sharon I."/>
            <person name="Castelle C.J."/>
            <person name="Probst A.J."/>
            <person name="Thomas B.C."/>
            <person name="Singh A."/>
            <person name="Wilkins M.J."/>
            <person name="Karaoz U."/>
            <person name="Brodie E.L."/>
            <person name="Williams K.H."/>
            <person name="Hubbard S.S."/>
            <person name="Banfield J.F."/>
        </authorList>
    </citation>
    <scope>NUCLEOTIDE SEQUENCE [LARGE SCALE GENOMIC DNA]</scope>
</reference>
<gene>
    <name evidence="3" type="ORF">A3D77_01125</name>
</gene>
<dbReference type="SUPFAM" id="SSF50630">
    <property type="entry name" value="Acid proteases"/>
    <property type="match status" value="1"/>
</dbReference>
<sequence length="118" mass="13226">MGLTSAVISISNLYNSKLRQTDNFLVDSGASLTVVPENIWKKLKIKPESEVFIHLANGKVLKRKTGFAKVKYLEKEVPTQVILGESDDSKLLGVLTLEEMGLILNPLKRTLEQNEIRM</sequence>
<evidence type="ECO:0000256" key="1">
    <source>
        <dbReference type="ARBA" id="ARBA00022801"/>
    </source>
</evidence>
<dbReference type="InterPro" id="IPR021109">
    <property type="entry name" value="Peptidase_aspartic_dom_sf"/>
</dbReference>
<dbReference type="InterPro" id="IPR001995">
    <property type="entry name" value="Peptidase_A2_cat"/>
</dbReference>
<evidence type="ECO:0000259" key="2">
    <source>
        <dbReference type="PROSITE" id="PS50175"/>
    </source>
</evidence>
<dbReference type="Proteomes" id="UP000176923">
    <property type="component" value="Unassembled WGS sequence"/>
</dbReference>
<dbReference type="STRING" id="1798382.A3D77_01125"/>
<dbReference type="Pfam" id="PF13975">
    <property type="entry name" value="gag-asp_proteas"/>
    <property type="match status" value="1"/>
</dbReference>